<keyword evidence="1" id="KW-0732">Signal</keyword>
<feature type="chain" id="PRO_5039148965" evidence="1">
    <location>
        <begin position="27"/>
        <end position="353"/>
    </location>
</feature>
<feature type="signal peptide" evidence="1">
    <location>
        <begin position="1"/>
        <end position="26"/>
    </location>
</feature>
<dbReference type="KEGG" id="mauu:NCTC10437_01271"/>
<dbReference type="Gene3D" id="3.40.50.1820">
    <property type="entry name" value="alpha/beta hydrolase"/>
    <property type="match status" value="1"/>
</dbReference>
<evidence type="ECO:0000313" key="2">
    <source>
        <dbReference type="EMBL" id="VEG52154.1"/>
    </source>
</evidence>
<keyword evidence="2" id="KW-0378">Hydrolase</keyword>
<accession>A0A448IIT4</accession>
<dbReference type="InterPro" id="IPR010315">
    <property type="entry name" value="DUF915_hydro-like"/>
</dbReference>
<dbReference type="STRING" id="1791.GCA_001049355_00224"/>
<gene>
    <name evidence="2" type="ORF">NCTC10437_01271</name>
</gene>
<dbReference type="SUPFAM" id="SSF53474">
    <property type="entry name" value="alpha/beta-Hydrolases"/>
    <property type="match status" value="1"/>
</dbReference>
<dbReference type="Proteomes" id="UP000279306">
    <property type="component" value="Chromosome"/>
</dbReference>
<organism evidence="2 3">
    <name type="scientific">Mycolicibacterium aurum</name>
    <name type="common">Mycobacterium aurum</name>
    <dbReference type="NCBI Taxonomy" id="1791"/>
    <lineage>
        <taxon>Bacteria</taxon>
        <taxon>Bacillati</taxon>
        <taxon>Actinomycetota</taxon>
        <taxon>Actinomycetes</taxon>
        <taxon>Mycobacteriales</taxon>
        <taxon>Mycobacteriaceae</taxon>
        <taxon>Mycolicibacterium</taxon>
    </lineage>
</organism>
<dbReference type="EMBL" id="LR134356">
    <property type="protein sequence ID" value="VEG52154.1"/>
    <property type="molecule type" value="Genomic_DNA"/>
</dbReference>
<keyword evidence="3" id="KW-1185">Reference proteome</keyword>
<evidence type="ECO:0000256" key="1">
    <source>
        <dbReference type="SAM" id="SignalP"/>
    </source>
</evidence>
<reference evidence="2 3" key="1">
    <citation type="submission" date="2018-12" db="EMBL/GenBank/DDBJ databases">
        <authorList>
            <consortium name="Pathogen Informatics"/>
        </authorList>
    </citation>
    <scope>NUCLEOTIDE SEQUENCE [LARGE SCALE GENOMIC DNA]</scope>
    <source>
        <strain evidence="2 3">NCTC10437</strain>
    </source>
</reference>
<sequence length="353" mass="36903">MVGRVPRLVVSVVVLTFAMIASVLTAASAQSAPPPPGRAVVIVSGGDATSPFTTPDQACTSGLAAGNTDTALRQHLLELGYTVYTSPALAGRGPVVDQGGFGAFGNCPITLPENMTVNSTGSIDTAGEHLARFLTHLHDHYGVTDVDVVGHSMGGLYSRAAFRVLQSLGSPIVIRSLTTLGTPWQGSYLSDYANGITPKSDCLGDRFCEAAMDGMQAEVQRLMAGSGREVNQAFLMGPDGWNEYQAGVLDRIPVVLIGGHRFTAPAGAAANPTVWPNDGLVAQSSALAVDISDRVLPHRRCFTFDDTHSIYVSDAAGLPWDTGLTWDPRVLDVVRAAIDGADGALGTPNRQGC</sequence>
<evidence type="ECO:0000313" key="3">
    <source>
        <dbReference type="Proteomes" id="UP000279306"/>
    </source>
</evidence>
<name>A0A448IIT4_MYCAU</name>
<dbReference type="Pfam" id="PF06028">
    <property type="entry name" value="DUF915"/>
    <property type="match status" value="1"/>
</dbReference>
<protein>
    <submittedName>
        <fullName evidence="2">Alpha/beta hydrolase family</fullName>
    </submittedName>
</protein>
<proteinExistence type="predicted"/>
<dbReference type="InterPro" id="IPR029058">
    <property type="entry name" value="AB_hydrolase_fold"/>
</dbReference>
<dbReference type="GO" id="GO:0016787">
    <property type="term" value="F:hydrolase activity"/>
    <property type="evidence" value="ECO:0007669"/>
    <property type="project" value="UniProtKB-KW"/>
</dbReference>
<dbReference type="AlphaFoldDB" id="A0A448IIT4"/>